<dbReference type="EMBL" id="AP021861">
    <property type="protein sequence ID" value="BBO33086.1"/>
    <property type="molecule type" value="Genomic_DNA"/>
</dbReference>
<feature type="transmembrane region" description="Helical" evidence="1">
    <location>
        <begin position="20"/>
        <end position="40"/>
    </location>
</feature>
<organism evidence="3 4">
    <name type="scientific">Lacipirellula parvula</name>
    <dbReference type="NCBI Taxonomy" id="2650471"/>
    <lineage>
        <taxon>Bacteria</taxon>
        <taxon>Pseudomonadati</taxon>
        <taxon>Planctomycetota</taxon>
        <taxon>Planctomycetia</taxon>
        <taxon>Pirellulales</taxon>
        <taxon>Lacipirellulaceae</taxon>
        <taxon>Lacipirellula</taxon>
    </lineage>
</organism>
<keyword evidence="1" id="KW-0812">Transmembrane</keyword>
<dbReference type="KEGG" id="lpav:PLANPX_2698"/>
<feature type="domain" description="DUF1559" evidence="2">
    <location>
        <begin position="41"/>
        <end position="339"/>
    </location>
</feature>
<dbReference type="Pfam" id="PF07596">
    <property type="entry name" value="SBP_bac_10"/>
    <property type="match status" value="1"/>
</dbReference>
<reference evidence="4" key="1">
    <citation type="submission" date="2019-10" db="EMBL/GenBank/DDBJ databases">
        <title>Lacipirellula parvula gen. nov., sp. nov., representing a lineage of planctomycetes widespread in freshwater anoxic habitats, and description of the family Lacipirellulaceae.</title>
        <authorList>
            <person name="Dedysh S.N."/>
            <person name="Kulichevskaya I.S."/>
            <person name="Beletsky A.V."/>
            <person name="Rakitin A.L."/>
            <person name="Mardanov A.V."/>
            <person name="Ivanova A.A."/>
            <person name="Saltykova V.X."/>
            <person name="Rijpstra W.I.C."/>
            <person name="Sinninghe Damste J.S."/>
            <person name="Ravin N.V."/>
        </authorList>
    </citation>
    <scope>NUCLEOTIDE SEQUENCE [LARGE SCALE GENOMIC DNA]</scope>
    <source>
        <strain evidence="4">PX69</strain>
    </source>
</reference>
<keyword evidence="1" id="KW-1133">Transmembrane helix</keyword>
<dbReference type="Gene3D" id="3.30.700.10">
    <property type="entry name" value="Glycoprotein, Type 4 Pilin"/>
    <property type="match status" value="1"/>
</dbReference>
<dbReference type="NCBIfam" id="TIGR04294">
    <property type="entry name" value="pre_pil_HX9DG"/>
    <property type="match status" value="1"/>
</dbReference>
<dbReference type="PANTHER" id="PTHR30093:SF2">
    <property type="entry name" value="TYPE II SECRETION SYSTEM PROTEIN H"/>
    <property type="match status" value="1"/>
</dbReference>
<proteinExistence type="predicted"/>
<dbReference type="InterPro" id="IPR045584">
    <property type="entry name" value="Pilin-like"/>
</dbReference>
<dbReference type="SUPFAM" id="SSF54523">
    <property type="entry name" value="Pili subunits"/>
    <property type="match status" value="1"/>
</dbReference>
<dbReference type="Pfam" id="PF07963">
    <property type="entry name" value="N_methyl"/>
    <property type="match status" value="1"/>
</dbReference>
<evidence type="ECO:0000313" key="3">
    <source>
        <dbReference type="EMBL" id="BBO33086.1"/>
    </source>
</evidence>
<dbReference type="PANTHER" id="PTHR30093">
    <property type="entry name" value="GENERAL SECRETION PATHWAY PROTEIN G"/>
    <property type="match status" value="1"/>
</dbReference>
<evidence type="ECO:0000313" key="4">
    <source>
        <dbReference type="Proteomes" id="UP000326837"/>
    </source>
</evidence>
<dbReference type="PROSITE" id="PS00409">
    <property type="entry name" value="PROKAR_NTER_METHYL"/>
    <property type="match status" value="1"/>
</dbReference>
<accession>A0A5K7XFG8</accession>
<protein>
    <recommendedName>
        <fullName evidence="2">DUF1559 domain-containing protein</fullName>
    </recommendedName>
</protein>
<evidence type="ECO:0000256" key="1">
    <source>
        <dbReference type="SAM" id="Phobius"/>
    </source>
</evidence>
<dbReference type="RefSeq" id="WP_152101857.1">
    <property type="nucleotide sequence ID" value="NZ_AP021861.1"/>
</dbReference>
<dbReference type="AlphaFoldDB" id="A0A5K7XFG8"/>
<dbReference type="InterPro" id="IPR012902">
    <property type="entry name" value="N_methyl_site"/>
</dbReference>
<gene>
    <name evidence="3" type="ORF">PLANPX_2698</name>
</gene>
<dbReference type="NCBIfam" id="TIGR02532">
    <property type="entry name" value="IV_pilin_GFxxxE"/>
    <property type="match status" value="1"/>
</dbReference>
<dbReference type="InterPro" id="IPR011453">
    <property type="entry name" value="DUF1559"/>
</dbReference>
<keyword evidence="1" id="KW-0472">Membrane</keyword>
<dbReference type="Proteomes" id="UP000326837">
    <property type="component" value="Chromosome"/>
</dbReference>
<keyword evidence="4" id="KW-1185">Reference proteome</keyword>
<dbReference type="InterPro" id="IPR027558">
    <property type="entry name" value="Pre_pil_HX9DG_C"/>
</dbReference>
<evidence type="ECO:0000259" key="2">
    <source>
        <dbReference type="Pfam" id="PF07596"/>
    </source>
</evidence>
<sequence>MNVDSPATNGQAYRRGFTLVELLVVIAIIGVLVALLLPAVQAAREAARRMSCGNNVKNIALAIHNFHDTKKHIPFSVLFKADVGKEAYRLPGGGEEAASPSKYYSSNLNGKGWIVDILPQLEQQAMYVGMRPGFEQPAGTYNTFSITGSGNGMGRTEIRQFMDDQLPVLTCPSDASAAPRIGNYHWGNVAGTAGALTATTSYKGVAGDTAVGEVFNAGGLWSNSQWGSVPDCFQNLGCNGLFWKMSYYDPINFREISDGLSNTLMVGEAVADQDFHAMAYFSEGDWASANMQLNYFQLGEKELIIQNWWDVRGFRSLHPGGVQFAMADASIQFVSEGIDHALYRALSTRNGGETASLPR</sequence>
<name>A0A5K7XFG8_9BACT</name>